<keyword evidence="4 7" id="KW-1133">Transmembrane helix</keyword>
<evidence type="ECO:0000259" key="8">
    <source>
        <dbReference type="Pfam" id="PF02687"/>
    </source>
</evidence>
<keyword evidence="5 7" id="KW-0472">Membrane</keyword>
<feature type="transmembrane region" description="Helical" evidence="7">
    <location>
        <begin position="324"/>
        <end position="350"/>
    </location>
</feature>
<dbReference type="Proteomes" id="UP000178486">
    <property type="component" value="Unassembled WGS sequence"/>
</dbReference>
<feature type="transmembrane region" description="Helical" evidence="7">
    <location>
        <begin position="21"/>
        <end position="41"/>
    </location>
</feature>
<feature type="domain" description="MacB-like periplasmic core" evidence="9">
    <location>
        <begin position="20"/>
        <end position="246"/>
    </location>
</feature>
<evidence type="ECO:0008006" key="12">
    <source>
        <dbReference type="Google" id="ProtNLM"/>
    </source>
</evidence>
<dbReference type="Pfam" id="PF12704">
    <property type="entry name" value="MacB_PCD"/>
    <property type="match status" value="1"/>
</dbReference>
<dbReference type="EMBL" id="MGAU01000066">
    <property type="protein sequence ID" value="OGK53184.1"/>
    <property type="molecule type" value="Genomic_DNA"/>
</dbReference>
<comment type="similarity">
    <text evidence="6">Belongs to the ABC-4 integral membrane protein family.</text>
</comment>
<dbReference type="PANTHER" id="PTHR30572">
    <property type="entry name" value="MEMBRANE COMPONENT OF TRANSPORTER-RELATED"/>
    <property type="match status" value="1"/>
</dbReference>
<gene>
    <name evidence="10" type="ORF">A3B56_02170</name>
</gene>
<evidence type="ECO:0000256" key="2">
    <source>
        <dbReference type="ARBA" id="ARBA00022475"/>
    </source>
</evidence>
<dbReference type="GO" id="GO:0005886">
    <property type="term" value="C:plasma membrane"/>
    <property type="evidence" value="ECO:0007669"/>
    <property type="project" value="UniProtKB-SubCell"/>
</dbReference>
<keyword evidence="3 7" id="KW-0812">Transmembrane</keyword>
<evidence type="ECO:0000259" key="9">
    <source>
        <dbReference type="Pfam" id="PF12704"/>
    </source>
</evidence>
<accession>A0A1F7JC46</accession>
<evidence type="ECO:0000313" key="11">
    <source>
        <dbReference type="Proteomes" id="UP000178486"/>
    </source>
</evidence>
<comment type="subcellular location">
    <subcellularLocation>
        <location evidence="1">Cell membrane</location>
        <topology evidence="1">Multi-pass membrane protein</topology>
    </subcellularLocation>
</comment>
<feature type="transmembrane region" description="Helical" evidence="7">
    <location>
        <begin position="362"/>
        <end position="383"/>
    </location>
</feature>
<evidence type="ECO:0000313" key="10">
    <source>
        <dbReference type="EMBL" id="OGK53184.1"/>
    </source>
</evidence>
<proteinExistence type="inferred from homology"/>
<dbReference type="AlphaFoldDB" id="A0A1F7JC46"/>
<evidence type="ECO:0000256" key="6">
    <source>
        <dbReference type="ARBA" id="ARBA00038076"/>
    </source>
</evidence>
<evidence type="ECO:0000256" key="1">
    <source>
        <dbReference type="ARBA" id="ARBA00004651"/>
    </source>
</evidence>
<keyword evidence="2" id="KW-1003">Cell membrane</keyword>
<dbReference type="InterPro" id="IPR025857">
    <property type="entry name" value="MacB_PCD"/>
</dbReference>
<evidence type="ECO:0000256" key="7">
    <source>
        <dbReference type="SAM" id="Phobius"/>
    </source>
</evidence>
<sequence>MNIDMMKIAIGALIIHKVRSLLTILGIVIGVAAVILLVSIGNGLTSIVNEQFEELGTDLIFVMPGKIKFGDAAGREGGPPGTSNNKLTPRTGIEIQKRIPSIIATVPVATTFASVSYKGEDRVTPILGTTSNYAIIRKSPTSFGTFFDASADNGAKKVAIMGQTVLDDLSITHDPTGEKIKIAGQTFRIAGVLEAKGSALGNDQDDLIIIPMSTYERTFDVDKVNYMYVKTSDPEHLASTVTAIKDVLLKTHLKAEDFSVVDPKELLNTASTILGSITAALGGIAAISLVVGGIGIANIMLVSVTERTKEIGLRKAVGATYRHILSQFLAEAIFLSLTGGLVGVLIGTGLSLLLRQFVNTDITWWSIGISFGVSLLVGVTSGMGPAIKAARKDPIDALRYE</sequence>
<evidence type="ECO:0000256" key="4">
    <source>
        <dbReference type="ARBA" id="ARBA00022989"/>
    </source>
</evidence>
<feature type="domain" description="ABC3 transporter permease C-terminal" evidence="8">
    <location>
        <begin position="284"/>
        <end position="394"/>
    </location>
</feature>
<dbReference type="GO" id="GO:0022857">
    <property type="term" value="F:transmembrane transporter activity"/>
    <property type="evidence" value="ECO:0007669"/>
    <property type="project" value="TreeGrafter"/>
</dbReference>
<reference evidence="10 11" key="1">
    <citation type="journal article" date="2016" name="Nat. Commun.">
        <title>Thousands of microbial genomes shed light on interconnected biogeochemical processes in an aquifer system.</title>
        <authorList>
            <person name="Anantharaman K."/>
            <person name="Brown C.T."/>
            <person name="Hug L.A."/>
            <person name="Sharon I."/>
            <person name="Castelle C.J."/>
            <person name="Probst A.J."/>
            <person name="Thomas B.C."/>
            <person name="Singh A."/>
            <person name="Wilkins M.J."/>
            <person name="Karaoz U."/>
            <person name="Brodie E.L."/>
            <person name="Williams K.H."/>
            <person name="Hubbard S.S."/>
            <person name="Banfield J.F."/>
        </authorList>
    </citation>
    <scope>NUCLEOTIDE SEQUENCE [LARGE SCALE GENOMIC DNA]</scope>
</reference>
<protein>
    <recommendedName>
        <fullName evidence="12">Multidrug ABC transporter substrate-binding protein</fullName>
    </recommendedName>
</protein>
<dbReference type="PANTHER" id="PTHR30572:SF4">
    <property type="entry name" value="ABC TRANSPORTER PERMEASE YTRF"/>
    <property type="match status" value="1"/>
</dbReference>
<dbReference type="Pfam" id="PF02687">
    <property type="entry name" value="FtsX"/>
    <property type="match status" value="1"/>
</dbReference>
<organism evidence="10 11">
    <name type="scientific">Candidatus Roizmanbacteria bacterium RIFCSPLOWO2_01_FULL_45_11</name>
    <dbReference type="NCBI Taxonomy" id="1802070"/>
    <lineage>
        <taxon>Bacteria</taxon>
        <taxon>Candidatus Roizmaniibacteriota</taxon>
    </lineage>
</organism>
<dbReference type="InterPro" id="IPR050250">
    <property type="entry name" value="Macrolide_Exporter_MacB"/>
</dbReference>
<dbReference type="InterPro" id="IPR003838">
    <property type="entry name" value="ABC3_permease_C"/>
</dbReference>
<name>A0A1F7JC46_9BACT</name>
<evidence type="ECO:0000256" key="5">
    <source>
        <dbReference type="ARBA" id="ARBA00023136"/>
    </source>
</evidence>
<evidence type="ECO:0000256" key="3">
    <source>
        <dbReference type="ARBA" id="ARBA00022692"/>
    </source>
</evidence>
<comment type="caution">
    <text evidence="10">The sequence shown here is derived from an EMBL/GenBank/DDBJ whole genome shotgun (WGS) entry which is preliminary data.</text>
</comment>
<feature type="transmembrane region" description="Helical" evidence="7">
    <location>
        <begin position="273"/>
        <end position="303"/>
    </location>
</feature>